<evidence type="ECO:0000256" key="2">
    <source>
        <dbReference type="SAM" id="Phobius"/>
    </source>
</evidence>
<accession>A0A1F5BKH6</accession>
<reference evidence="3 4" key="1">
    <citation type="journal article" date="2016" name="Nat. Commun.">
        <title>Thousands of microbial genomes shed light on interconnected biogeochemical processes in an aquifer system.</title>
        <authorList>
            <person name="Anantharaman K."/>
            <person name="Brown C.T."/>
            <person name="Hug L.A."/>
            <person name="Sharon I."/>
            <person name="Castelle C.J."/>
            <person name="Probst A.J."/>
            <person name="Thomas B.C."/>
            <person name="Singh A."/>
            <person name="Wilkins M.J."/>
            <person name="Karaoz U."/>
            <person name="Brodie E.L."/>
            <person name="Williams K.H."/>
            <person name="Hubbard S.S."/>
            <person name="Banfield J.F."/>
        </authorList>
    </citation>
    <scope>NUCLEOTIDE SEQUENCE [LARGE SCALE GENOMIC DNA]</scope>
</reference>
<sequence length="144" mass="15653">MIPEHFQKVKNFAVEYQDRIVLIIGIVLIALISFGLGLLYNREISKEPIIIEESAENANHESRIMNYDSGGNSSLNSTASATNTSTQTQTEVVVASRNGTKYHLTSCSGAKQIKPENKITFSSFKEAEAAGYEPASNCPGLKAP</sequence>
<feature type="transmembrane region" description="Helical" evidence="2">
    <location>
        <begin position="20"/>
        <end position="40"/>
    </location>
</feature>
<feature type="region of interest" description="Disordered" evidence="1">
    <location>
        <begin position="63"/>
        <end position="91"/>
    </location>
</feature>
<dbReference type="SUPFAM" id="SSF57884">
    <property type="entry name" value="Ada DNA repair protein, N-terminal domain (N-Ada 10)"/>
    <property type="match status" value="1"/>
</dbReference>
<name>A0A1F5BKH6_9BACT</name>
<dbReference type="EMBL" id="MEYN01000003">
    <property type="protein sequence ID" value="OGD31098.1"/>
    <property type="molecule type" value="Genomic_DNA"/>
</dbReference>
<keyword evidence="2" id="KW-0472">Membrane</keyword>
<comment type="caution">
    <text evidence="3">The sequence shown here is derived from an EMBL/GenBank/DDBJ whole genome shotgun (WGS) entry which is preliminary data.</text>
</comment>
<evidence type="ECO:0000313" key="3">
    <source>
        <dbReference type="EMBL" id="OGD31098.1"/>
    </source>
</evidence>
<feature type="compositionally biased region" description="Low complexity" evidence="1">
    <location>
        <begin position="69"/>
        <end position="90"/>
    </location>
</feature>
<proteinExistence type="predicted"/>
<evidence type="ECO:0000313" key="4">
    <source>
        <dbReference type="Proteomes" id="UP000179184"/>
    </source>
</evidence>
<keyword evidence="2" id="KW-0812">Transmembrane</keyword>
<dbReference type="Proteomes" id="UP000179184">
    <property type="component" value="Unassembled WGS sequence"/>
</dbReference>
<dbReference type="AlphaFoldDB" id="A0A1F5BKH6"/>
<evidence type="ECO:0000256" key="1">
    <source>
        <dbReference type="SAM" id="MobiDB-lite"/>
    </source>
</evidence>
<gene>
    <name evidence="3" type="ORF">A2W60_02485</name>
</gene>
<dbReference type="InterPro" id="IPR035451">
    <property type="entry name" value="Ada-like_dom_sf"/>
</dbReference>
<protein>
    <recommendedName>
        <fullName evidence="5">Ada DNA repair metal-binding domain-containing protein</fullName>
    </recommendedName>
</protein>
<keyword evidence="2" id="KW-1133">Transmembrane helix</keyword>
<dbReference type="Gene3D" id="3.40.10.10">
    <property type="entry name" value="DNA Methylphosphotriester Repair Domain"/>
    <property type="match status" value="1"/>
</dbReference>
<evidence type="ECO:0008006" key="5">
    <source>
        <dbReference type="Google" id="ProtNLM"/>
    </source>
</evidence>
<organism evidence="3 4">
    <name type="scientific">Candidatus Azambacteria bacterium RIFCSPHIGHO2_02_46_12</name>
    <dbReference type="NCBI Taxonomy" id="1797295"/>
    <lineage>
        <taxon>Bacteria</taxon>
        <taxon>Candidatus Azamiibacteriota</taxon>
    </lineage>
</organism>